<dbReference type="InterPro" id="IPR036047">
    <property type="entry name" value="F-box-like_dom_sf"/>
</dbReference>
<dbReference type="OMA" id="MWILDTR"/>
<organism evidence="2 3">
    <name type="scientific">Eutrema salsugineum</name>
    <name type="common">Saltwater cress</name>
    <name type="synonym">Sisymbrium salsugineum</name>
    <dbReference type="NCBI Taxonomy" id="72664"/>
    <lineage>
        <taxon>Eukaryota</taxon>
        <taxon>Viridiplantae</taxon>
        <taxon>Streptophyta</taxon>
        <taxon>Embryophyta</taxon>
        <taxon>Tracheophyta</taxon>
        <taxon>Spermatophyta</taxon>
        <taxon>Magnoliopsida</taxon>
        <taxon>eudicotyledons</taxon>
        <taxon>Gunneridae</taxon>
        <taxon>Pentapetalae</taxon>
        <taxon>rosids</taxon>
        <taxon>malvids</taxon>
        <taxon>Brassicales</taxon>
        <taxon>Brassicaceae</taxon>
        <taxon>Eutremeae</taxon>
        <taxon>Eutrema</taxon>
    </lineage>
</organism>
<gene>
    <name evidence="2" type="ORF">EUTSA_v10006383mg</name>
</gene>
<evidence type="ECO:0000313" key="2">
    <source>
        <dbReference type="EMBL" id="ESQ44018.1"/>
    </source>
</evidence>
<protein>
    <recommendedName>
        <fullName evidence="1">F-box domain-containing protein</fullName>
    </recommendedName>
</protein>
<dbReference type="Pfam" id="PF00646">
    <property type="entry name" value="F-box"/>
    <property type="match status" value="1"/>
</dbReference>
<dbReference type="PANTHER" id="PTHR24414">
    <property type="entry name" value="F-BOX/KELCH-REPEAT PROTEIN SKIP4"/>
    <property type="match status" value="1"/>
</dbReference>
<evidence type="ECO:0000259" key="1">
    <source>
        <dbReference type="SMART" id="SM00256"/>
    </source>
</evidence>
<dbReference type="KEGG" id="eus:EUTSA_v10006383mg"/>
<proteinExistence type="predicted"/>
<dbReference type="SMART" id="SM00256">
    <property type="entry name" value="FBOX"/>
    <property type="match status" value="1"/>
</dbReference>
<dbReference type="InterPro" id="IPR057499">
    <property type="entry name" value="Kelch_FKB95"/>
</dbReference>
<dbReference type="Pfam" id="PF25210">
    <property type="entry name" value="Kelch_FKB95"/>
    <property type="match status" value="1"/>
</dbReference>
<dbReference type="SUPFAM" id="SSF81383">
    <property type="entry name" value="F-box domain"/>
    <property type="match status" value="1"/>
</dbReference>
<accession>V4LVX0</accession>
<dbReference type="STRING" id="72664.V4LVX0"/>
<sequence length="353" mass="40127">MAKEAPSSFSSLPNDIVLNILARVPRRFHPKLCCVSKNLGSLVRSSELRKTRSLLGKDRFNFYVCLVDSMAMDLSYQWFTLSCGNRRLVSVPFPSPDPSLWPYTSAVPVGSEIYLVGGSRFMWILDTRSGQLRLGPSSPVGSKHEGVGLVHDKIYVFGGTCEKECYQDIQAQVFDLKTQTWLIAPNPSLTLAHYVRHVVNPSLGRKIYAVGSGCESCDSIIVYETRDGTCDRIIIDDEVTNLEMCVVDNVLYMYYQYVGLMWYDSMAKEWRLVHVHGLKLGDRFLNHLVMTEYDGKLAFFWQQGQKDEIWCAMIALYGTSHVAIWGRLEWSDCILSQVPSHYYILHVVACPDY</sequence>
<dbReference type="EMBL" id="KI517455">
    <property type="protein sequence ID" value="ESQ44018.1"/>
    <property type="molecule type" value="Genomic_DNA"/>
</dbReference>
<dbReference type="AlphaFoldDB" id="V4LVX0"/>
<feature type="domain" description="F-box" evidence="1">
    <location>
        <begin position="12"/>
        <end position="52"/>
    </location>
</feature>
<dbReference type="OrthoDB" id="1067512at2759"/>
<dbReference type="InterPro" id="IPR001810">
    <property type="entry name" value="F-box_dom"/>
</dbReference>
<evidence type="ECO:0000313" key="3">
    <source>
        <dbReference type="Proteomes" id="UP000030689"/>
    </source>
</evidence>
<dbReference type="Gene3D" id="2.120.10.80">
    <property type="entry name" value="Kelch-type beta propeller"/>
    <property type="match status" value="1"/>
</dbReference>
<dbReference type="PANTHER" id="PTHR24414:SF99">
    <property type="entry name" value="F-BOX DOMAIN-CONTAINING PROTEIN"/>
    <property type="match status" value="1"/>
</dbReference>
<name>V4LVX0_EUTSA</name>
<dbReference type="InterPro" id="IPR015915">
    <property type="entry name" value="Kelch-typ_b-propeller"/>
</dbReference>
<dbReference type="Proteomes" id="UP000030689">
    <property type="component" value="Unassembled WGS sequence"/>
</dbReference>
<dbReference type="CDD" id="cd22152">
    <property type="entry name" value="F-box_AtAFR-like"/>
    <property type="match status" value="1"/>
</dbReference>
<keyword evidence="3" id="KW-1185">Reference proteome</keyword>
<dbReference type="Gramene" id="ESQ44018">
    <property type="protein sequence ID" value="ESQ44018"/>
    <property type="gene ID" value="EUTSA_v10006383mg"/>
</dbReference>
<dbReference type="SUPFAM" id="SSF117281">
    <property type="entry name" value="Kelch motif"/>
    <property type="match status" value="1"/>
</dbReference>
<dbReference type="eggNOG" id="KOG1072">
    <property type="taxonomic scope" value="Eukaryota"/>
</dbReference>
<reference evidence="2 3" key="1">
    <citation type="journal article" date="2013" name="Front. Plant Sci.">
        <title>The Reference Genome of the Halophytic Plant Eutrema salsugineum.</title>
        <authorList>
            <person name="Yang R."/>
            <person name="Jarvis D.E."/>
            <person name="Chen H."/>
            <person name="Beilstein M.A."/>
            <person name="Grimwood J."/>
            <person name="Jenkins J."/>
            <person name="Shu S."/>
            <person name="Prochnik S."/>
            <person name="Xin M."/>
            <person name="Ma C."/>
            <person name="Schmutz J."/>
            <person name="Wing R.A."/>
            <person name="Mitchell-Olds T."/>
            <person name="Schumaker K.S."/>
            <person name="Wang X."/>
        </authorList>
    </citation>
    <scope>NUCLEOTIDE SEQUENCE [LARGE SCALE GENOMIC DNA]</scope>
</reference>
<dbReference type="InterPro" id="IPR050354">
    <property type="entry name" value="F-box/kelch-repeat_ARATH"/>
</dbReference>